<organism evidence="1 2">
    <name type="scientific">Galactobacter valiniphilus</name>
    <dbReference type="NCBI Taxonomy" id="2676122"/>
    <lineage>
        <taxon>Bacteria</taxon>
        <taxon>Bacillati</taxon>
        <taxon>Actinomycetota</taxon>
        <taxon>Actinomycetes</taxon>
        <taxon>Micrococcales</taxon>
        <taxon>Micrococcaceae</taxon>
        <taxon>Galactobacter</taxon>
    </lineage>
</organism>
<dbReference type="AlphaFoldDB" id="A0A399J631"/>
<dbReference type="EMBL" id="QQXK01000060">
    <property type="protein sequence ID" value="RII40871.1"/>
    <property type="molecule type" value="Genomic_DNA"/>
</dbReference>
<proteinExistence type="predicted"/>
<gene>
    <name evidence="1" type="ORF">DWB68_15660</name>
</gene>
<sequence>MSEEPLNWDAKNQKIVSALLDAGEALIARHTFGPTRFWVSTDAYWTTFVDKRGHGYALFDLDGFDVFRPDKQRFASRAEALEACQLVALDHMHLSDADAKRLMARLRAEATKARKTSA</sequence>
<dbReference type="Proteomes" id="UP000265419">
    <property type="component" value="Unassembled WGS sequence"/>
</dbReference>
<keyword evidence="2" id="KW-1185">Reference proteome</keyword>
<comment type="caution">
    <text evidence="1">The sequence shown here is derived from an EMBL/GenBank/DDBJ whole genome shotgun (WGS) entry which is preliminary data.</text>
</comment>
<reference evidence="1 2" key="1">
    <citation type="submission" date="2018-07" db="EMBL/GenBank/DDBJ databases">
        <title>Arthrobacter sp. nov., isolated from raw cow's milk with high bacterial count.</title>
        <authorList>
            <person name="Hahne J."/>
            <person name="Isele D."/>
            <person name="Lipski A."/>
        </authorList>
    </citation>
    <scope>NUCLEOTIDE SEQUENCE [LARGE SCALE GENOMIC DNA]</scope>
    <source>
        <strain evidence="1 2">JZ R-35</strain>
    </source>
</reference>
<evidence type="ECO:0000313" key="2">
    <source>
        <dbReference type="Proteomes" id="UP000265419"/>
    </source>
</evidence>
<dbReference type="RefSeq" id="WP_119426039.1">
    <property type="nucleotide sequence ID" value="NZ_QQXK01000060.1"/>
</dbReference>
<name>A0A399J631_9MICC</name>
<evidence type="ECO:0000313" key="1">
    <source>
        <dbReference type="EMBL" id="RII40871.1"/>
    </source>
</evidence>
<protein>
    <submittedName>
        <fullName evidence="1">Uncharacterized protein</fullName>
    </submittedName>
</protein>
<accession>A0A399J631</accession>